<evidence type="ECO:0000256" key="2">
    <source>
        <dbReference type="ARBA" id="ARBA00023022"/>
    </source>
</evidence>
<organism evidence="3 4">
    <name type="scientific">Cherax quadricarinatus</name>
    <name type="common">Australian red claw crayfish</name>
    <dbReference type="NCBI Taxonomy" id="27406"/>
    <lineage>
        <taxon>Eukaryota</taxon>
        <taxon>Metazoa</taxon>
        <taxon>Ecdysozoa</taxon>
        <taxon>Arthropoda</taxon>
        <taxon>Crustacea</taxon>
        <taxon>Multicrustacea</taxon>
        <taxon>Malacostraca</taxon>
        <taxon>Eumalacostraca</taxon>
        <taxon>Eucarida</taxon>
        <taxon>Decapoda</taxon>
        <taxon>Pleocyemata</taxon>
        <taxon>Astacidea</taxon>
        <taxon>Parastacoidea</taxon>
        <taxon>Parastacidae</taxon>
        <taxon>Cherax</taxon>
    </lineage>
</organism>
<keyword evidence="4" id="KW-1185">Reference proteome</keyword>
<name>A0AAW0XDJ6_CHEQU</name>
<sequence>SSLIRNTTDSVLRSLRMSASLVSGRWSGTLVLSVLVLLQVVPVSAQAKPLDFSQILSSVATNAVGLLFKENEIELLGHYCTLSTRPHFHRWKMYHRATVTCPGWTTAVGRARGFTSPVNAEREATRDMVKKLVENGLVTEEEASHWL</sequence>
<comment type="caution">
    <text evidence="3">The sequence shown here is derived from an EMBL/GenBank/DDBJ whole genome shotgun (WGS) entry which is preliminary data.</text>
</comment>
<dbReference type="AlphaFoldDB" id="A0AAW0XDJ6"/>
<dbReference type="Proteomes" id="UP001445076">
    <property type="component" value="Unassembled WGS sequence"/>
</dbReference>
<dbReference type="GO" id="GO:0042742">
    <property type="term" value="P:defense response to bacterium"/>
    <property type="evidence" value="ECO:0007669"/>
    <property type="project" value="UniProtKB-KW"/>
</dbReference>
<evidence type="ECO:0008006" key="5">
    <source>
        <dbReference type="Google" id="ProtNLM"/>
    </source>
</evidence>
<gene>
    <name evidence="3" type="ORF">OTU49_001966</name>
</gene>
<dbReference type="InterPro" id="IPR038539">
    <property type="entry name" value="Anti-LPS_factor/Scygonadin_sf"/>
</dbReference>
<keyword evidence="2" id="KW-0044">Antibiotic</keyword>
<dbReference type="Pfam" id="PF11630">
    <property type="entry name" value="Anti-LPS-SCYG"/>
    <property type="match status" value="1"/>
</dbReference>
<accession>A0AAW0XDJ6</accession>
<protein>
    <recommendedName>
        <fullName evidence="5">Anti-lipopolysaccharide factor</fullName>
    </recommendedName>
</protein>
<dbReference type="EMBL" id="JARKIK010000028">
    <property type="protein sequence ID" value="KAK8742575.1"/>
    <property type="molecule type" value="Genomic_DNA"/>
</dbReference>
<evidence type="ECO:0000256" key="1">
    <source>
        <dbReference type="ARBA" id="ARBA00022529"/>
    </source>
</evidence>
<dbReference type="Gene3D" id="3.30.160.320">
    <property type="match status" value="1"/>
</dbReference>
<keyword evidence="1" id="KW-0929">Antimicrobial</keyword>
<evidence type="ECO:0000313" key="3">
    <source>
        <dbReference type="EMBL" id="KAK8742575.1"/>
    </source>
</evidence>
<dbReference type="InterPro" id="IPR024509">
    <property type="entry name" value="Anti-LPS_factor/Scygonadin"/>
</dbReference>
<proteinExistence type="predicted"/>
<reference evidence="3 4" key="1">
    <citation type="journal article" date="2024" name="BMC Genomics">
        <title>Genome assembly of redclaw crayfish (Cherax quadricarinatus) provides insights into its immune adaptation and hypoxia tolerance.</title>
        <authorList>
            <person name="Liu Z."/>
            <person name="Zheng J."/>
            <person name="Li H."/>
            <person name="Fang K."/>
            <person name="Wang S."/>
            <person name="He J."/>
            <person name="Zhou D."/>
            <person name="Weng S."/>
            <person name="Chi M."/>
            <person name="Gu Z."/>
            <person name="He J."/>
            <person name="Li F."/>
            <person name="Wang M."/>
        </authorList>
    </citation>
    <scope>NUCLEOTIDE SEQUENCE [LARGE SCALE GENOMIC DNA]</scope>
    <source>
        <strain evidence="3">ZL_2023a</strain>
    </source>
</reference>
<feature type="non-terminal residue" evidence="3">
    <location>
        <position position="1"/>
    </location>
</feature>
<evidence type="ECO:0000313" key="4">
    <source>
        <dbReference type="Proteomes" id="UP001445076"/>
    </source>
</evidence>